<dbReference type="EMBL" id="JADAQX010000088">
    <property type="protein sequence ID" value="KAF8822085.1"/>
    <property type="molecule type" value="Genomic_DNA"/>
</dbReference>
<evidence type="ECO:0000256" key="1">
    <source>
        <dbReference type="SAM" id="MobiDB-lite"/>
    </source>
</evidence>
<dbReference type="Gene3D" id="1.10.340.30">
    <property type="entry name" value="Hypothetical protein, domain 2"/>
    <property type="match status" value="1"/>
</dbReference>
<sequence length="485" mass="55638">MVKRRSRGNACVVKSSPCSRRSGTSTSLQPRDCSSGFVTTPTSEIMKAPYVASRTRLRLRKETENYSIPKTPPKGDTSFIITSPGTPKSRLKKRIKTHQSRSSMSRIAPTLPVMVYPVDASLRQIAQNATKSKTCESKSLFSGLPEDQPHRTTMVADTIGIAIPDYNCAAETIDITVPQYFSLAQAICSYGFFCMRPNQWFPAKHNTDRNISFFRRKLRYGKKGTACCDVIVTQPSDKYIRIILDSLLTDDEDRLEVENQIRRVCRLDALSSDLTTWWEMNPEAKTRKYGRLFRSPTLWEDLVKTITICNTRWQQSCTMNSLLCDKVSSHPGSFPTPQDVVLFSTDELQSICKLGYRGDRVRRLAADICEGNLDLQWFEHPIRSQEEVYSALLKMHGFGPFAANNMLQLLGHFACYPFDSETVRHFSEFHKRKGTFKEIAQLAKTYYDKFHPFQFLAYWFELWREYERIDGAISTEWIRGSVFVL</sequence>
<feature type="compositionally biased region" description="Polar residues" evidence="1">
    <location>
        <begin position="16"/>
        <end position="29"/>
    </location>
</feature>
<evidence type="ECO:0000313" key="3">
    <source>
        <dbReference type="Proteomes" id="UP000823046"/>
    </source>
</evidence>
<keyword evidence="3" id="KW-1185">Reference proteome</keyword>
<accession>A0ABQ7JEL0</accession>
<dbReference type="Proteomes" id="UP000823046">
    <property type="component" value="Unassembled WGS sequence"/>
</dbReference>
<evidence type="ECO:0000313" key="2">
    <source>
        <dbReference type="EMBL" id="KAF8822085.1"/>
    </source>
</evidence>
<dbReference type="SUPFAM" id="SSF48150">
    <property type="entry name" value="DNA-glycosylase"/>
    <property type="match status" value="1"/>
</dbReference>
<dbReference type="InterPro" id="IPR011257">
    <property type="entry name" value="DNA_glycosylase"/>
</dbReference>
<name>A0ABQ7JEL0_9APIC</name>
<evidence type="ECO:0008006" key="4">
    <source>
        <dbReference type="Google" id="ProtNLM"/>
    </source>
</evidence>
<organism evidence="2 3">
    <name type="scientific">Cardiosporidium cionae</name>
    <dbReference type="NCBI Taxonomy" id="476202"/>
    <lineage>
        <taxon>Eukaryota</taxon>
        <taxon>Sar</taxon>
        <taxon>Alveolata</taxon>
        <taxon>Apicomplexa</taxon>
        <taxon>Aconoidasida</taxon>
        <taxon>Nephromycida</taxon>
        <taxon>Cardiosporidium</taxon>
    </lineage>
</organism>
<feature type="region of interest" description="Disordered" evidence="1">
    <location>
        <begin position="66"/>
        <end position="88"/>
    </location>
</feature>
<dbReference type="PANTHER" id="PTHR10242">
    <property type="entry name" value="8-OXOGUANINE DNA GLYCOSYLASE"/>
    <property type="match status" value="1"/>
</dbReference>
<gene>
    <name evidence="2" type="ORF">IE077_001075</name>
</gene>
<dbReference type="PANTHER" id="PTHR10242:SF4">
    <property type="entry name" value="OS07G0657600 PROTEIN"/>
    <property type="match status" value="1"/>
</dbReference>
<reference evidence="2 3" key="1">
    <citation type="journal article" date="2020" name="bioRxiv">
        <title>Metabolic contributions of an alphaproteobacterial endosymbiont in the apicomplexan Cardiosporidium cionae.</title>
        <authorList>
            <person name="Hunter E.S."/>
            <person name="Paight C.J."/>
            <person name="Lane C.E."/>
        </authorList>
    </citation>
    <scope>NUCLEOTIDE SEQUENCE [LARGE SCALE GENOMIC DNA]</scope>
    <source>
        <strain evidence="2">ESH_2018</strain>
    </source>
</reference>
<protein>
    <recommendedName>
        <fullName evidence="4">HhH-GPD domain-containing protein</fullName>
    </recommendedName>
</protein>
<proteinExistence type="predicted"/>
<dbReference type="InterPro" id="IPR052054">
    <property type="entry name" value="Oxidative_DNA_repair_enzyme"/>
</dbReference>
<comment type="caution">
    <text evidence="2">The sequence shown here is derived from an EMBL/GenBank/DDBJ whole genome shotgun (WGS) entry which is preliminary data.</text>
</comment>
<feature type="region of interest" description="Disordered" evidence="1">
    <location>
        <begin position="1"/>
        <end position="36"/>
    </location>
</feature>